<dbReference type="CDD" id="cd16449">
    <property type="entry name" value="RING-HC"/>
    <property type="match status" value="1"/>
</dbReference>
<dbReference type="OrthoDB" id="8118048at2759"/>
<gene>
    <name evidence="7" type="ORF">PVAND_000372</name>
</gene>
<dbReference type="InterPro" id="IPR013083">
    <property type="entry name" value="Znf_RING/FYVE/PHD"/>
</dbReference>
<keyword evidence="3" id="KW-0862">Zinc</keyword>
<accession>A0A9J6BK48</accession>
<feature type="coiled-coil region" evidence="5">
    <location>
        <begin position="83"/>
        <end position="175"/>
    </location>
</feature>
<evidence type="ECO:0000256" key="2">
    <source>
        <dbReference type="ARBA" id="ARBA00022771"/>
    </source>
</evidence>
<dbReference type="InterPro" id="IPR018957">
    <property type="entry name" value="Znf_C3HC4_RING-type"/>
</dbReference>
<dbReference type="AlphaFoldDB" id="A0A9J6BK48"/>
<dbReference type="PROSITE" id="PS50089">
    <property type="entry name" value="ZF_RING_2"/>
    <property type="match status" value="1"/>
</dbReference>
<dbReference type="SUPFAM" id="SSF57850">
    <property type="entry name" value="RING/U-box"/>
    <property type="match status" value="1"/>
</dbReference>
<dbReference type="PANTHER" id="PTHR15315">
    <property type="entry name" value="RING FINGER PROTEIN 41, 151"/>
    <property type="match status" value="1"/>
</dbReference>
<feature type="domain" description="RING-type" evidence="6">
    <location>
        <begin position="4"/>
        <end position="45"/>
    </location>
</feature>
<keyword evidence="8" id="KW-1185">Reference proteome</keyword>
<dbReference type="SMART" id="SM00184">
    <property type="entry name" value="RING"/>
    <property type="match status" value="1"/>
</dbReference>
<keyword evidence="2 4" id="KW-0863">Zinc-finger</keyword>
<dbReference type="GO" id="GO:0008270">
    <property type="term" value="F:zinc ion binding"/>
    <property type="evidence" value="ECO:0007669"/>
    <property type="project" value="UniProtKB-KW"/>
</dbReference>
<evidence type="ECO:0000259" key="6">
    <source>
        <dbReference type="PROSITE" id="PS50089"/>
    </source>
</evidence>
<evidence type="ECO:0000256" key="1">
    <source>
        <dbReference type="ARBA" id="ARBA00022723"/>
    </source>
</evidence>
<dbReference type="InterPro" id="IPR017907">
    <property type="entry name" value="Znf_RING_CS"/>
</dbReference>
<comment type="caution">
    <text evidence="7">The sequence shown here is derived from an EMBL/GenBank/DDBJ whole genome shotgun (WGS) entry which is preliminary data.</text>
</comment>
<evidence type="ECO:0000256" key="4">
    <source>
        <dbReference type="PROSITE-ProRule" id="PRU00175"/>
    </source>
</evidence>
<name>A0A9J6BK48_POLVA</name>
<dbReference type="Proteomes" id="UP001107558">
    <property type="component" value="Chromosome 3"/>
</dbReference>
<dbReference type="Pfam" id="PF00097">
    <property type="entry name" value="zf-C3HC4"/>
    <property type="match status" value="1"/>
</dbReference>
<evidence type="ECO:0000313" key="8">
    <source>
        <dbReference type="Proteomes" id="UP001107558"/>
    </source>
</evidence>
<keyword evidence="5" id="KW-0175">Coiled coil</keyword>
<protein>
    <recommendedName>
        <fullName evidence="6">RING-type domain-containing protein</fullName>
    </recommendedName>
</protein>
<sequence>MIECGICNNNLQEIGAVAINCGHIYCKNCISSWKQKGQNGCPQCRKPMIQTIDLYLPPDNEPKHIETIMKNVILIKSMIEAKEKEQKNAMDLLLETVQNLRESISDLKKDNAELKTKVNELEFTGSPGNSTEQMRNRNILIENLRKENQDLKIQRAELSKQLDEINQQVKNLKANRAPLKSVNGNEQPKSLTLSLKFDDISDQLIVNDC</sequence>
<proteinExistence type="predicted"/>
<evidence type="ECO:0000256" key="3">
    <source>
        <dbReference type="ARBA" id="ARBA00022833"/>
    </source>
</evidence>
<dbReference type="Gene3D" id="1.10.287.1490">
    <property type="match status" value="1"/>
</dbReference>
<evidence type="ECO:0000256" key="5">
    <source>
        <dbReference type="SAM" id="Coils"/>
    </source>
</evidence>
<dbReference type="Gene3D" id="3.30.40.10">
    <property type="entry name" value="Zinc/RING finger domain, C3HC4 (zinc finger)"/>
    <property type="match status" value="1"/>
</dbReference>
<dbReference type="EMBL" id="JADBJN010000003">
    <property type="protein sequence ID" value="KAG5670088.1"/>
    <property type="molecule type" value="Genomic_DNA"/>
</dbReference>
<keyword evidence="1" id="KW-0479">Metal-binding</keyword>
<reference evidence="7" key="1">
    <citation type="submission" date="2021-03" db="EMBL/GenBank/DDBJ databases">
        <title>Chromosome level genome of the anhydrobiotic midge Polypedilum vanderplanki.</title>
        <authorList>
            <person name="Yoshida Y."/>
            <person name="Kikawada T."/>
            <person name="Gusev O."/>
        </authorList>
    </citation>
    <scope>NUCLEOTIDE SEQUENCE</scope>
    <source>
        <strain evidence="7">NIAS01</strain>
        <tissue evidence="7">Whole body or cell culture</tissue>
    </source>
</reference>
<organism evidence="7 8">
    <name type="scientific">Polypedilum vanderplanki</name>
    <name type="common">Sleeping chironomid midge</name>
    <dbReference type="NCBI Taxonomy" id="319348"/>
    <lineage>
        <taxon>Eukaryota</taxon>
        <taxon>Metazoa</taxon>
        <taxon>Ecdysozoa</taxon>
        <taxon>Arthropoda</taxon>
        <taxon>Hexapoda</taxon>
        <taxon>Insecta</taxon>
        <taxon>Pterygota</taxon>
        <taxon>Neoptera</taxon>
        <taxon>Endopterygota</taxon>
        <taxon>Diptera</taxon>
        <taxon>Nematocera</taxon>
        <taxon>Chironomoidea</taxon>
        <taxon>Chironomidae</taxon>
        <taxon>Chironominae</taxon>
        <taxon>Polypedilum</taxon>
        <taxon>Polypedilum</taxon>
    </lineage>
</organism>
<dbReference type="PROSITE" id="PS00518">
    <property type="entry name" value="ZF_RING_1"/>
    <property type="match status" value="1"/>
</dbReference>
<dbReference type="PANTHER" id="PTHR15315:SF26">
    <property type="entry name" value="E3 UBIQUITIN-PROTEIN LIGASE NRDP1"/>
    <property type="match status" value="1"/>
</dbReference>
<evidence type="ECO:0000313" key="7">
    <source>
        <dbReference type="EMBL" id="KAG5670088.1"/>
    </source>
</evidence>
<dbReference type="InterPro" id="IPR001841">
    <property type="entry name" value="Znf_RING"/>
</dbReference>